<evidence type="ECO:0000256" key="9">
    <source>
        <dbReference type="ARBA" id="ARBA00052418"/>
    </source>
</evidence>
<keyword evidence="8" id="KW-0496">Mitochondrion</keyword>
<evidence type="ECO:0000256" key="10">
    <source>
        <dbReference type="ARBA" id="ARBA00056391"/>
    </source>
</evidence>
<dbReference type="InterPro" id="IPR002903">
    <property type="entry name" value="RsmH"/>
</dbReference>
<evidence type="ECO:0000256" key="13">
    <source>
        <dbReference type="ARBA" id="ARBA00081509"/>
    </source>
</evidence>
<evidence type="ECO:0000256" key="7">
    <source>
        <dbReference type="ARBA" id="ARBA00022946"/>
    </source>
</evidence>
<evidence type="ECO:0000256" key="1">
    <source>
        <dbReference type="ARBA" id="ARBA00004305"/>
    </source>
</evidence>
<keyword evidence="4 14" id="KW-0489">Methyltransferase</keyword>
<evidence type="ECO:0000256" key="2">
    <source>
        <dbReference type="ARBA" id="ARBA00010396"/>
    </source>
</evidence>
<dbReference type="InterPro" id="IPR023397">
    <property type="entry name" value="SAM-dep_MeTrfase_MraW_recog"/>
</dbReference>
<evidence type="ECO:0000256" key="6">
    <source>
        <dbReference type="ARBA" id="ARBA00022691"/>
    </source>
</evidence>
<proteinExistence type="inferred from homology"/>
<dbReference type="Gene3D" id="3.40.50.150">
    <property type="entry name" value="Vaccinia Virus protein VP39"/>
    <property type="match status" value="1"/>
</dbReference>
<keyword evidence="7" id="KW-0809">Transit peptide</keyword>
<comment type="similarity">
    <text evidence="2">Belongs to the methyltransferase superfamily. RsmH family.</text>
</comment>
<dbReference type="GO" id="GO:0005759">
    <property type="term" value="C:mitochondrial matrix"/>
    <property type="evidence" value="ECO:0007669"/>
    <property type="project" value="UniProtKB-SubCell"/>
</dbReference>
<keyword evidence="3" id="KW-0597">Phosphoprotein</keyword>
<evidence type="ECO:0000256" key="8">
    <source>
        <dbReference type="ARBA" id="ARBA00023128"/>
    </source>
</evidence>
<dbReference type="HAMAP" id="MF_01007">
    <property type="entry name" value="16SrRNA_methyltr_H"/>
    <property type="match status" value="1"/>
</dbReference>
<keyword evidence="5" id="KW-0808">Transferase</keyword>
<keyword evidence="15" id="KW-1185">Reference proteome</keyword>
<evidence type="ECO:0000256" key="5">
    <source>
        <dbReference type="ARBA" id="ARBA00022679"/>
    </source>
</evidence>
<protein>
    <recommendedName>
        <fullName evidence="11">12S rRNA N(4)-cytidine methyltransferase METTL15</fullName>
    </recommendedName>
    <alternativeName>
        <fullName evidence="12">Methyltransferase 5 domain-containing protein 1</fullName>
    </alternativeName>
    <alternativeName>
        <fullName evidence="13">Methyltransferase-like protein 15</fullName>
    </alternativeName>
</protein>
<name>A0AAV4BIK5_9GAST</name>
<dbReference type="FunFam" id="1.10.150.170:FF:000002">
    <property type="entry name" value="Probable methyltransferase-like protein 15"/>
    <property type="match status" value="1"/>
</dbReference>
<comment type="subcellular location">
    <subcellularLocation>
        <location evidence="1">Mitochondrion matrix</location>
    </subcellularLocation>
</comment>
<comment type="function">
    <text evidence="10">N4-methylcytidine (m4C) methyltransferase responsible for the methylation of position C839 in mitochondrial 12S rRNA. Involved in the stabilization of 12S rRNA folding, therefore facilitating the assembly of the mitochondrial small ribosomal subunits.</text>
</comment>
<dbReference type="NCBIfam" id="TIGR00006">
    <property type="entry name" value="16S rRNA (cytosine(1402)-N(4))-methyltransferase RsmH"/>
    <property type="match status" value="1"/>
</dbReference>
<evidence type="ECO:0000256" key="12">
    <source>
        <dbReference type="ARBA" id="ARBA00080961"/>
    </source>
</evidence>
<gene>
    <name evidence="14" type="ORF">PoB_004465400</name>
</gene>
<evidence type="ECO:0000313" key="14">
    <source>
        <dbReference type="EMBL" id="GFO18149.1"/>
    </source>
</evidence>
<dbReference type="SUPFAM" id="SSF53335">
    <property type="entry name" value="S-adenosyl-L-methionine-dependent methyltransferases"/>
    <property type="match status" value="1"/>
</dbReference>
<sequence length="432" mass="47558">MLRKFSTRKLKTTQTTVSSRPGECKNCCNIHVSSQMSDPVADKFLSSILKTRLILRKFSTVAQQEAKSNAMQNSKSLSTKADEDMLNHVPVMAQEILSLLQPKNGQVIVDMTFGAGGHAEKILKAAPDITYFASDRDPVAFRKALAMASSVGSGQIIPLLSRFSEVPAHLQHHGITLGSVDAFLFDLGASSMQFDSAQRGFSLSKDGPLDMRMDGERFPDSPTAADVVNNLDPADLANILKKYGEEKKARQIAHAIVDARYAFGNFTRTKQLAEVLSSVFESGAFRQDKLHRQAHVATKTFQALRIFVNDELNELHAGLLVAARYLRPGSSVCAALAFHSLEDRIIKRHFHGLDMDCAGNQTVRDHFRNASLSFNVGEIQKQILQGKAWQPLSKKVACPTEVECLVNPRARSAKLRAAVRAAGEKDLRDKLL</sequence>
<dbReference type="PANTHER" id="PTHR11265">
    <property type="entry name" value="S-ADENOSYL-METHYLTRANSFERASE MRAW"/>
    <property type="match status" value="1"/>
</dbReference>
<dbReference type="Proteomes" id="UP000735302">
    <property type="component" value="Unassembled WGS sequence"/>
</dbReference>
<dbReference type="Gene3D" id="1.10.150.170">
    <property type="entry name" value="Putative methyltransferase TM0872, insert domain"/>
    <property type="match status" value="1"/>
</dbReference>
<evidence type="ECO:0000256" key="4">
    <source>
        <dbReference type="ARBA" id="ARBA00022603"/>
    </source>
</evidence>
<dbReference type="AlphaFoldDB" id="A0AAV4BIK5"/>
<reference evidence="14 15" key="1">
    <citation type="journal article" date="2021" name="Elife">
        <title>Chloroplast acquisition without the gene transfer in kleptoplastic sea slugs, Plakobranchus ocellatus.</title>
        <authorList>
            <person name="Maeda T."/>
            <person name="Takahashi S."/>
            <person name="Yoshida T."/>
            <person name="Shimamura S."/>
            <person name="Takaki Y."/>
            <person name="Nagai Y."/>
            <person name="Toyoda A."/>
            <person name="Suzuki Y."/>
            <person name="Arimoto A."/>
            <person name="Ishii H."/>
            <person name="Satoh N."/>
            <person name="Nishiyama T."/>
            <person name="Hasebe M."/>
            <person name="Maruyama T."/>
            <person name="Minagawa J."/>
            <person name="Obokata J."/>
            <person name="Shigenobu S."/>
        </authorList>
    </citation>
    <scope>NUCLEOTIDE SEQUENCE [LARGE SCALE GENOMIC DNA]</scope>
</reference>
<keyword evidence="6" id="KW-0949">S-adenosyl-L-methionine</keyword>
<dbReference type="PANTHER" id="PTHR11265:SF0">
    <property type="entry name" value="12S RRNA N4-METHYLCYTIDINE METHYLTRANSFERASE"/>
    <property type="match status" value="1"/>
</dbReference>
<dbReference type="SUPFAM" id="SSF81799">
    <property type="entry name" value="Putative methyltransferase TM0872, insert domain"/>
    <property type="match status" value="1"/>
</dbReference>
<organism evidence="14 15">
    <name type="scientific">Plakobranchus ocellatus</name>
    <dbReference type="NCBI Taxonomy" id="259542"/>
    <lineage>
        <taxon>Eukaryota</taxon>
        <taxon>Metazoa</taxon>
        <taxon>Spiralia</taxon>
        <taxon>Lophotrochozoa</taxon>
        <taxon>Mollusca</taxon>
        <taxon>Gastropoda</taxon>
        <taxon>Heterobranchia</taxon>
        <taxon>Euthyneura</taxon>
        <taxon>Panpulmonata</taxon>
        <taxon>Sacoglossa</taxon>
        <taxon>Placobranchoidea</taxon>
        <taxon>Plakobranchidae</taxon>
        <taxon>Plakobranchus</taxon>
    </lineage>
</organism>
<comment type="caution">
    <text evidence="14">The sequence shown here is derived from an EMBL/GenBank/DDBJ whole genome shotgun (WGS) entry which is preliminary data.</text>
</comment>
<evidence type="ECO:0000313" key="15">
    <source>
        <dbReference type="Proteomes" id="UP000735302"/>
    </source>
</evidence>
<accession>A0AAV4BIK5</accession>
<comment type="catalytic activity">
    <reaction evidence="9">
        <text>cytidine(839) in 12S rRNA + S-adenosyl-L-methionine = N(4)-methylcytidine(839) in 12S rRNA + S-adenosyl-L-homocysteine + H(+)</text>
        <dbReference type="Rhea" id="RHEA:62524"/>
        <dbReference type="Rhea" id="RHEA-COMP:16109"/>
        <dbReference type="Rhea" id="RHEA-COMP:16110"/>
        <dbReference type="ChEBI" id="CHEBI:15378"/>
        <dbReference type="ChEBI" id="CHEBI:57856"/>
        <dbReference type="ChEBI" id="CHEBI:59789"/>
        <dbReference type="ChEBI" id="CHEBI:74506"/>
        <dbReference type="ChEBI" id="CHEBI:82748"/>
    </reaction>
    <physiologicalReaction direction="left-to-right" evidence="9">
        <dbReference type="Rhea" id="RHEA:62525"/>
    </physiologicalReaction>
</comment>
<dbReference type="Pfam" id="PF01795">
    <property type="entry name" value="Methyltransf_5"/>
    <property type="match status" value="1"/>
</dbReference>
<dbReference type="EMBL" id="BLXT01004931">
    <property type="protein sequence ID" value="GFO18149.1"/>
    <property type="molecule type" value="Genomic_DNA"/>
</dbReference>
<dbReference type="GO" id="GO:0071424">
    <property type="term" value="F:rRNA (cytosine-N4-)-methyltransferase activity"/>
    <property type="evidence" value="ECO:0007669"/>
    <property type="project" value="TreeGrafter"/>
</dbReference>
<evidence type="ECO:0000256" key="3">
    <source>
        <dbReference type="ARBA" id="ARBA00022553"/>
    </source>
</evidence>
<dbReference type="GO" id="GO:0070475">
    <property type="term" value="P:rRNA base methylation"/>
    <property type="evidence" value="ECO:0007669"/>
    <property type="project" value="TreeGrafter"/>
</dbReference>
<evidence type="ECO:0000256" key="11">
    <source>
        <dbReference type="ARBA" id="ARBA00073136"/>
    </source>
</evidence>
<dbReference type="InterPro" id="IPR029063">
    <property type="entry name" value="SAM-dependent_MTases_sf"/>
</dbReference>